<accession>A0A2G2V704</accession>
<protein>
    <submittedName>
        <fullName evidence="1">Uncharacterized protein</fullName>
    </submittedName>
</protein>
<dbReference type="OrthoDB" id="1686935at2759"/>
<reference evidence="1 2" key="1">
    <citation type="journal article" date="2017" name="Genome Biol.">
        <title>New reference genome sequences of hot pepper reveal the massive evolution of plant disease-resistance genes by retroduplication.</title>
        <authorList>
            <person name="Kim S."/>
            <person name="Park J."/>
            <person name="Yeom S.I."/>
            <person name="Kim Y.M."/>
            <person name="Seo E."/>
            <person name="Kim K.T."/>
            <person name="Kim M.S."/>
            <person name="Lee J.M."/>
            <person name="Cheong K."/>
            <person name="Shin H.S."/>
            <person name="Kim S.B."/>
            <person name="Han K."/>
            <person name="Lee J."/>
            <person name="Park M."/>
            <person name="Lee H.A."/>
            <person name="Lee H.Y."/>
            <person name="Lee Y."/>
            <person name="Oh S."/>
            <person name="Lee J.H."/>
            <person name="Choi E."/>
            <person name="Choi E."/>
            <person name="Lee S.E."/>
            <person name="Jeon J."/>
            <person name="Kim H."/>
            <person name="Choi G."/>
            <person name="Song H."/>
            <person name="Lee J."/>
            <person name="Lee S.C."/>
            <person name="Kwon J.K."/>
            <person name="Lee H.Y."/>
            <person name="Koo N."/>
            <person name="Hong Y."/>
            <person name="Kim R.W."/>
            <person name="Kang W.H."/>
            <person name="Huh J.H."/>
            <person name="Kang B.C."/>
            <person name="Yang T.J."/>
            <person name="Lee Y.H."/>
            <person name="Bennetzen J.L."/>
            <person name="Choi D."/>
        </authorList>
    </citation>
    <scope>NUCLEOTIDE SEQUENCE [LARGE SCALE GENOMIC DNA]</scope>
    <source>
        <strain evidence="2">cv. PBC81</strain>
    </source>
</reference>
<gene>
    <name evidence="1" type="ORF">CQW23_31637</name>
</gene>
<dbReference type="Proteomes" id="UP000224567">
    <property type="component" value="Unassembled WGS sequence"/>
</dbReference>
<comment type="caution">
    <text evidence="1">The sequence shown here is derived from an EMBL/GenBank/DDBJ whole genome shotgun (WGS) entry which is preliminary data.</text>
</comment>
<name>A0A2G2V704_CAPBA</name>
<dbReference type="AlphaFoldDB" id="A0A2G2V704"/>
<proteinExistence type="predicted"/>
<evidence type="ECO:0000313" key="1">
    <source>
        <dbReference type="EMBL" id="PHT28763.1"/>
    </source>
</evidence>
<dbReference type="PANTHER" id="PTHR47188">
    <property type="entry name" value="PROTEIN TAR1"/>
    <property type="match status" value="1"/>
</dbReference>
<evidence type="ECO:0000313" key="2">
    <source>
        <dbReference type="Proteomes" id="UP000224567"/>
    </source>
</evidence>
<sequence length="125" mass="13970">MVGRQCTPHGDPTNQLPCVLWVYSNIESHTFQNPWSMFQDGSNGEPTGQHPKCANVESHWMHALPATIEETAFHERTRSSGFGLRQYILVHILSRMTNRLISVPHPTGAYRGLPSASLMIISSTL</sequence>
<dbReference type="GO" id="GO:0043457">
    <property type="term" value="P:regulation of cellular respiration"/>
    <property type="evidence" value="ECO:0007669"/>
    <property type="project" value="InterPro"/>
</dbReference>
<reference evidence="2" key="2">
    <citation type="journal article" date="2017" name="J. Anim. Genet.">
        <title>Multiple reference genome sequences of hot pepper reveal the massive evolution of plant disease resistance genes by retroduplication.</title>
        <authorList>
            <person name="Kim S."/>
            <person name="Park J."/>
            <person name="Yeom S.-I."/>
            <person name="Kim Y.-M."/>
            <person name="Seo E."/>
            <person name="Kim K.-T."/>
            <person name="Kim M.-S."/>
            <person name="Lee J.M."/>
            <person name="Cheong K."/>
            <person name="Shin H.-S."/>
            <person name="Kim S.-B."/>
            <person name="Han K."/>
            <person name="Lee J."/>
            <person name="Park M."/>
            <person name="Lee H.-A."/>
            <person name="Lee H.-Y."/>
            <person name="Lee Y."/>
            <person name="Oh S."/>
            <person name="Lee J.H."/>
            <person name="Choi E."/>
            <person name="Choi E."/>
            <person name="Lee S.E."/>
            <person name="Jeon J."/>
            <person name="Kim H."/>
            <person name="Choi G."/>
            <person name="Song H."/>
            <person name="Lee J."/>
            <person name="Lee S.-C."/>
            <person name="Kwon J.-K."/>
            <person name="Lee H.-Y."/>
            <person name="Koo N."/>
            <person name="Hong Y."/>
            <person name="Kim R.W."/>
            <person name="Kang W.-H."/>
            <person name="Huh J.H."/>
            <person name="Kang B.-C."/>
            <person name="Yang T.-J."/>
            <person name="Lee Y.-H."/>
            <person name="Bennetzen J.L."/>
            <person name="Choi D."/>
        </authorList>
    </citation>
    <scope>NUCLEOTIDE SEQUENCE [LARGE SCALE GENOMIC DNA]</scope>
    <source>
        <strain evidence="2">cv. PBC81</strain>
    </source>
</reference>
<dbReference type="InterPro" id="IPR044792">
    <property type="entry name" value="TAR1"/>
</dbReference>
<keyword evidence="2" id="KW-1185">Reference proteome</keyword>
<dbReference type="EMBL" id="MLFT02000187">
    <property type="protein sequence ID" value="PHT28763.1"/>
    <property type="molecule type" value="Genomic_DNA"/>
</dbReference>
<organism evidence="1 2">
    <name type="scientific">Capsicum baccatum</name>
    <name type="common">Peruvian pepper</name>
    <dbReference type="NCBI Taxonomy" id="33114"/>
    <lineage>
        <taxon>Eukaryota</taxon>
        <taxon>Viridiplantae</taxon>
        <taxon>Streptophyta</taxon>
        <taxon>Embryophyta</taxon>
        <taxon>Tracheophyta</taxon>
        <taxon>Spermatophyta</taxon>
        <taxon>Magnoliopsida</taxon>
        <taxon>eudicotyledons</taxon>
        <taxon>Gunneridae</taxon>
        <taxon>Pentapetalae</taxon>
        <taxon>asterids</taxon>
        <taxon>lamiids</taxon>
        <taxon>Solanales</taxon>
        <taxon>Solanaceae</taxon>
        <taxon>Solanoideae</taxon>
        <taxon>Capsiceae</taxon>
        <taxon>Capsicum</taxon>
    </lineage>
</organism>
<dbReference type="PANTHER" id="PTHR47188:SF1">
    <property type="entry name" value="PROTEIN TAR1"/>
    <property type="match status" value="1"/>
</dbReference>